<evidence type="ECO:0000313" key="3">
    <source>
        <dbReference type="Proteomes" id="UP000006512"/>
    </source>
</evidence>
<dbReference type="eggNOG" id="ENOG502Z9P3">
    <property type="taxonomic scope" value="Bacteria"/>
</dbReference>
<accession>F4QPL6</accession>
<organism evidence="2 3">
    <name type="scientific">Asticcacaulis biprosthecium C19</name>
    <dbReference type="NCBI Taxonomy" id="715226"/>
    <lineage>
        <taxon>Bacteria</taxon>
        <taxon>Pseudomonadati</taxon>
        <taxon>Pseudomonadota</taxon>
        <taxon>Alphaproteobacteria</taxon>
        <taxon>Caulobacterales</taxon>
        <taxon>Caulobacteraceae</taxon>
        <taxon>Asticcacaulis</taxon>
    </lineage>
</organism>
<gene>
    <name evidence="2" type="ORF">ABI_26890</name>
</gene>
<dbReference type="STRING" id="715226.ABI_26890"/>
<dbReference type="RefSeq" id="WP_006273474.1">
    <property type="nucleotide sequence ID" value="NZ_GL883078.1"/>
</dbReference>
<dbReference type="AlphaFoldDB" id="F4QPL6"/>
<dbReference type="Pfam" id="PF18299">
    <property type="entry name" value="R2K_2"/>
    <property type="match status" value="1"/>
</dbReference>
<proteinExistence type="predicted"/>
<dbReference type="EMBL" id="GL883078">
    <property type="protein sequence ID" value="EGF91274.1"/>
    <property type="molecule type" value="Genomic_DNA"/>
</dbReference>
<keyword evidence="3" id="KW-1185">Reference proteome</keyword>
<dbReference type="OrthoDB" id="654524at2"/>
<dbReference type="InterPro" id="IPR041261">
    <property type="entry name" value="R2K_2"/>
</dbReference>
<dbReference type="HOGENOM" id="CLU_095691_0_0_5"/>
<evidence type="ECO:0000259" key="1">
    <source>
        <dbReference type="Pfam" id="PF18299"/>
    </source>
</evidence>
<feature type="domain" description="ATP-grasp" evidence="1">
    <location>
        <begin position="85"/>
        <end position="234"/>
    </location>
</feature>
<sequence length="251" mass="28308">MFDIAFIQEKGNGRLAHENALVHEHCVRIGQPFELFTPKRLLRRQLPLTRRSFVFGDVDITHSAMRQLKIAIPDTSCYPKALRSYLHRRVWTDTLGVLRQRIDDGAAPVFAKPASRLKIFTGRVFAHHSDFYYVGSTSWKEPLWCSDVVEWRSEYRVYVIGSEIVSVDHYDGDVGLRPDPVVLAQAVAEYTRSGEAPAAYGIDFGVLSTGDTALIEANEGYSLGAYHIGSEAYAGLVFTRWRQLLESLPTD</sequence>
<protein>
    <recommendedName>
        <fullName evidence="1">ATP-grasp domain-containing protein</fullName>
    </recommendedName>
</protein>
<reference evidence="3" key="1">
    <citation type="submission" date="2011-03" db="EMBL/GenBank/DDBJ databases">
        <title>Draft genome sequence of Brevundimonas diminuta.</title>
        <authorList>
            <person name="Brown P.J.B."/>
            <person name="Buechlein A."/>
            <person name="Hemmerich C."/>
            <person name="Brun Y.V."/>
        </authorList>
    </citation>
    <scope>NUCLEOTIDE SEQUENCE [LARGE SCALE GENOMIC DNA]</scope>
    <source>
        <strain evidence="3">C19</strain>
    </source>
</reference>
<evidence type="ECO:0000313" key="2">
    <source>
        <dbReference type="EMBL" id="EGF91274.1"/>
    </source>
</evidence>
<dbReference type="Proteomes" id="UP000006512">
    <property type="component" value="Unassembled WGS sequence"/>
</dbReference>
<name>F4QPL6_9CAUL</name>